<feature type="region of interest" description="Disordered" evidence="1">
    <location>
        <begin position="112"/>
        <end position="141"/>
    </location>
</feature>
<evidence type="ECO:0000259" key="2">
    <source>
        <dbReference type="SMART" id="SM00731"/>
    </source>
</evidence>
<gene>
    <name evidence="3" type="ORF">EZS28_010647</name>
</gene>
<organism evidence="3 4">
    <name type="scientific">Streblomastix strix</name>
    <dbReference type="NCBI Taxonomy" id="222440"/>
    <lineage>
        <taxon>Eukaryota</taxon>
        <taxon>Metamonada</taxon>
        <taxon>Preaxostyla</taxon>
        <taxon>Oxymonadida</taxon>
        <taxon>Streblomastigidae</taxon>
        <taxon>Streblomastix</taxon>
    </lineage>
</organism>
<sequence length="331" mass="38288">MDTSVNEKQFDYISKLCDKYNFMTSVQEFIGFIKNGAKLSQQTEQFISHYNESPPSPQLIPILKINTEDNLKTPINKAHHKDSNNQKRKLDSTLHNKNSINQQNKIKTPISLNKSSFKTPTSKLKAQKTPKITSPQPHNTISRSPFQYTAIQFARKKIQLAHHIYDFVNSKVFENRLPNNLAIDWAKRLKTTAGQAHITRKRLIEKLPNGEKIIKSESTIYRIELSSHVVDRYGRLLRTLSHEMCHVAQWVLSGTTKERAHGKTFKKWAKLCEKRAGIQVSTKHNYEINYKYRWKCQNCGELYQRHSRSIDPETVCCGVCHGKLEAVPNEQ</sequence>
<protein>
    <submittedName>
        <fullName evidence="3">Putative sprt family metallopeptidase</fullName>
    </submittedName>
</protein>
<dbReference type="GO" id="GO:0006950">
    <property type="term" value="P:response to stress"/>
    <property type="evidence" value="ECO:0007669"/>
    <property type="project" value="UniProtKB-ARBA"/>
</dbReference>
<dbReference type="EMBL" id="SNRW01002127">
    <property type="protein sequence ID" value="KAA6393827.1"/>
    <property type="molecule type" value="Genomic_DNA"/>
</dbReference>
<dbReference type="SMART" id="SM00731">
    <property type="entry name" value="SprT"/>
    <property type="match status" value="1"/>
</dbReference>
<dbReference type="GO" id="GO:0005634">
    <property type="term" value="C:nucleus"/>
    <property type="evidence" value="ECO:0007669"/>
    <property type="project" value="TreeGrafter"/>
</dbReference>
<accession>A0A5J4WFS3</accession>
<evidence type="ECO:0000313" key="4">
    <source>
        <dbReference type="Proteomes" id="UP000324800"/>
    </source>
</evidence>
<feature type="domain" description="SprT-like" evidence="2">
    <location>
        <begin position="158"/>
        <end position="327"/>
    </location>
</feature>
<reference evidence="3 4" key="1">
    <citation type="submission" date="2019-03" db="EMBL/GenBank/DDBJ databases">
        <title>Single cell metagenomics reveals metabolic interactions within the superorganism composed of flagellate Streblomastix strix and complex community of Bacteroidetes bacteria on its surface.</title>
        <authorList>
            <person name="Treitli S.C."/>
            <person name="Kolisko M."/>
            <person name="Husnik F."/>
            <person name="Keeling P."/>
            <person name="Hampl V."/>
        </authorList>
    </citation>
    <scope>NUCLEOTIDE SEQUENCE [LARGE SCALE GENOMIC DNA]</scope>
    <source>
        <strain evidence="3">ST1C</strain>
    </source>
</reference>
<dbReference type="OrthoDB" id="20772at2759"/>
<proteinExistence type="predicted"/>
<name>A0A5J4WFS3_9EUKA</name>
<dbReference type="Proteomes" id="UP000324800">
    <property type="component" value="Unassembled WGS sequence"/>
</dbReference>
<dbReference type="Pfam" id="PF10263">
    <property type="entry name" value="SprT-like"/>
    <property type="match status" value="1"/>
</dbReference>
<dbReference type="AlphaFoldDB" id="A0A5J4WFS3"/>
<dbReference type="PANTHER" id="PTHR23099">
    <property type="entry name" value="TRANSCRIPTIONAL REGULATOR"/>
    <property type="match status" value="1"/>
</dbReference>
<comment type="caution">
    <text evidence="3">The sequence shown here is derived from an EMBL/GenBank/DDBJ whole genome shotgun (WGS) entry which is preliminary data.</text>
</comment>
<evidence type="ECO:0000256" key="1">
    <source>
        <dbReference type="SAM" id="MobiDB-lite"/>
    </source>
</evidence>
<dbReference type="InterPro" id="IPR006640">
    <property type="entry name" value="SprT-like_domain"/>
</dbReference>
<dbReference type="PANTHER" id="PTHR23099:SF0">
    <property type="entry name" value="GERM CELL NUCLEAR ACIDIC PROTEIN"/>
    <property type="match status" value="1"/>
</dbReference>
<evidence type="ECO:0000313" key="3">
    <source>
        <dbReference type="EMBL" id="KAA6393827.1"/>
    </source>
</evidence>